<dbReference type="Proteomes" id="UP001062846">
    <property type="component" value="Chromosome 7"/>
</dbReference>
<name>A0ACC0N1E9_RHOML</name>
<protein>
    <submittedName>
        <fullName evidence="1">Uncharacterized protein</fullName>
    </submittedName>
</protein>
<accession>A0ACC0N1E9</accession>
<evidence type="ECO:0000313" key="1">
    <source>
        <dbReference type="EMBL" id="KAI8546970.1"/>
    </source>
</evidence>
<sequence length="468" mass="51624">MHTRIHITEDVKYPKALPRHGCPHSSIGLRANKLFAWASSPPASFATAIHQMHVSGLPWWAIRSFRILHCACFMMAVRAFPCRYPVPLVVVVRCKSLILDLSDNRKWGLRGRETIAIYLTDGFAYDSDCPVSTKRRRKYKMAKKVDDLCEKTASNNLDLVLKYRWFVGERTPSNFIAIPEATRVVMFSDCKVYLPKHEDIGRILKVECTPVLDGTEYPTRFTISSRVSPGMFFSVLKIDVRGELMEGNTISGYAEVAWCGGTPRKGVASPVVIAGAEDEQYQLTLDDIDSCLVFVYTLVTEEGVKGEPQRPQYAITDTVKAVRLLKEVPSKVLDNTLEEEGVGANLSGCVRIGTTGQEGESVSTISKIVKQAFPKLTNLKVIGDIREGIKVTVTGTVTGGTEASSRVQWFKLTYSTVENENGLDALGTSKIAKAFRIPLGAVGYFIVAKFTPMTPNGESGESAYVKSS</sequence>
<gene>
    <name evidence="1" type="ORF">RHMOL_Rhmol07G0160700</name>
</gene>
<dbReference type="EMBL" id="CM046394">
    <property type="protein sequence ID" value="KAI8546970.1"/>
    <property type="molecule type" value="Genomic_DNA"/>
</dbReference>
<reference evidence="1" key="1">
    <citation type="submission" date="2022-02" db="EMBL/GenBank/DDBJ databases">
        <title>Plant Genome Project.</title>
        <authorList>
            <person name="Zhang R.-G."/>
        </authorList>
    </citation>
    <scope>NUCLEOTIDE SEQUENCE</scope>
    <source>
        <strain evidence="1">AT1</strain>
    </source>
</reference>
<organism evidence="1 2">
    <name type="scientific">Rhododendron molle</name>
    <name type="common">Chinese azalea</name>
    <name type="synonym">Azalea mollis</name>
    <dbReference type="NCBI Taxonomy" id="49168"/>
    <lineage>
        <taxon>Eukaryota</taxon>
        <taxon>Viridiplantae</taxon>
        <taxon>Streptophyta</taxon>
        <taxon>Embryophyta</taxon>
        <taxon>Tracheophyta</taxon>
        <taxon>Spermatophyta</taxon>
        <taxon>Magnoliopsida</taxon>
        <taxon>eudicotyledons</taxon>
        <taxon>Gunneridae</taxon>
        <taxon>Pentapetalae</taxon>
        <taxon>asterids</taxon>
        <taxon>Ericales</taxon>
        <taxon>Ericaceae</taxon>
        <taxon>Ericoideae</taxon>
        <taxon>Rhodoreae</taxon>
        <taxon>Rhododendron</taxon>
    </lineage>
</organism>
<evidence type="ECO:0000313" key="2">
    <source>
        <dbReference type="Proteomes" id="UP001062846"/>
    </source>
</evidence>
<proteinExistence type="predicted"/>
<comment type="caution">
    <text evidence="1">The sequence shown here is derived from an EMBL/GenBank/DDBJ whole genome shotgun (WGS) entry which is preliminary data.</text>
</comment>
<keyword evidence="2" id="KW-1185">Reference proteome</keyword>